<dbReference type="AlphaFoldDB" id="A0A913ZIA3"/>
<evidence type="ECO:0000313" key="2">
    <source>
        <dbReference type="Proteomes" id="UP000887568"/>
    </source>
</evidence>
<dbReference type="EnsemblMetazoa" id="XM_038194847.1">
    <property type="protein sequence ID" value="XP_038050775.1"/>
    <property type="gene ID" value="LOC119723934"/>
</dbReference>
<organism evidence="1 2">
    <name type="scientific">Patiria miniata</name>
    <name type="common">Bat star</name>
    <name type="synonym">Asterina miniata</name>
    <dbReference type="NCBI Taxonomy" id="46514"/>
    <lineage>
        <taxon>Eukaryota</taxon>
        <taxon>Metazoa</taxon>
        <taxon>Echinodermata</taxon>
        <taxon>Eleutherozoa</taxon>
        <taxon>Asterozoa</taxon>
        <taxon>Asteroidea</taxon>
        <taxon>Valvatacea</taxon>
        <taxon>Valvatida</taxon>
        <taxon>Asterinidae</taxon>
        <taxon>Patiria</taxon>
    </lineage>
</organism>
<dbReference type="Proteomes" id="UP000887568">
    <property type="component" value="Unplaced"/>
</dbReference>
<name>A0A913ZIA3_PATMI</name>
<proteinExistence type="predicted"/>
<dbReference type="GeneID" id="119723934"/>
<sequence>MIADPYTVNAMFDQTVYLCNASDRKIYVRAVYEKWQKLKLSAELKAPVGGGNVAAGFDYEQASNLSEGFTSVAPHHTLKMIGTFFSAWAKALPPKGVDADGYEAGDDGVYMLKETIRISRNYRVPGNHSIIVTPQRTVQVVHGRKQWKNRCREFCPFMFEDKERRFKLPGGKHTRLKEPCPVCGRGERASSAP</sequence>
<protein>
    <submittedName>
        <fullName evidence="1">Uncharacterized protein</fullName>
    </submittedName>
</protein>
<evidence type="ECO:0000313" key="1">
    <source>
        <dbReference type="EnsemblMetazoa" id="XP_038050775.1"/>
    </source>
</evidence>
<accession>A0A913ZIA3</accession>
<reference evidence="1" key="1">
    <citation type="submission" date="2022-11" db="UniProtKB">
        <authorList>
            <consortium name="EnsemblMetazoa"/>
        </authorList>
    </citation>
    <scope>IDENTIFICATION</scope>
</reference>
<keyword evidence="2" id="KW-1185">Reference proteome</keyword>
<dbReference type="RefSeq" id="XP_038050775.1">
    <property type="nucleotide sequence ID" value="XM_038194847.1"/>
</dbReference>